<evidence type="ECO:0000313" key="2">
    <source>
        <dbReference type="EMBL" id="RRT32515.1"/>
    </source>
</evidence>
<feature type="compositionally biased region" description="Low complexity" evidence="1">
    <location>
        <begin position="76"/>
        <end position="86"/>
    </location>
</feature>
<organism evidence="2 3">
    <name type="scientific">Ensete ventricosum</name>
    <name type="common">Abyssinian banana</name>
    <name type="synonym">Musa ensete</name>
    <dbReference type="NCBI Taxonomy" id="4639"/>
    <lineage>
        <taxon>Eukaryota</taxon>
        <taxon>Viridiplantae</taxon>
        <taxon>Streptophyta</taxon>
        <taxon>Embryophyta</taxon>
        <taxon>Tracheophyta</taxon>
        <taxon>Spermatophyta</taxon>
        <taxon>Magnoliopsida</taxon>
        <taxon>Liliopsida</taxon>
        <taxon>Zingiberales</taxon>
        <taxon>Musaceae</taxon>
        <taxon>Ensete</taxon>
    </lineage>
</organism>
<feature type="compositionally biased region" description="Basic and acidic residues" evidence="1">
    <location>
        <begin position="93"/>
        <end position="112"/>
    </location>
</feature>
<accession>A0A426WYZ2</accession>
<dbReference type="Proteomes" id="UP000287651">
    <property type="component" value="Unassembled WGS sequence"/>
</dbReference>
<protein>
    <submittedName>
        <fullName evidence="2">Uncharacterized protein</fullName>
    </submittedName>
</protein>
<comment type="caution">
    <text evidence="2">The sequence shown here is derived from an EMBL/GenBank/DDBJ whole genome shotgun (WGS) entry which is preliminary data.</text>
</comment>
<feature type="region of interest" description="Disordered" evidence="1">
    <location>
        <begin position="74"/>
        <end position="112"/>
    </location>
</feature>
<sequence length="112" mass="12588">MDFSELSINVLVLRWSEANQELSLELSLELSPRRDSVIGLVQIIPLDCISFKLNGGDLHLGFLWSPVRLRLRRKATTTTRGSRKQGSSGGGRCDNKDGRGGWATLREHQQQR</sequence>
<evidence type="ECO:0000256" key="1">
    <source>
        <dbReference type="SAM" id="MobiDB-lite"/>
    </source>
</evidence>
<dbReference type="AlphaFoldDB" id="A0A426WYZ2"/>
<gene>
    <name evidence="2" type="ORF">B296_00023643</name>
</gene>
<evidence type="ECO:0000313" key="3">
    <source>
        <dbReference type="Proteomes" id="UP000287651"/>
    </source>
</evidence>
<proteinExistence type="predicted"/>
<name>A0A426WYZ2_ENSVE</name>
<dbReference type="EMBL" id="AMZH03031731">
    <property type="protein sequence ID" value="RRT32515.1"/>
    <property type="molecule type" value="Genomic_DNA"/>
</dbReference>
<reference evidence="2 3" key="1">
    <citation type="journal article" date="2014" name="Agronomy (Basel)">
        <title>A Draft Genome Sequence for Ensete ventricosum, the Drought-Tolerant Tree Against Hunger.</title>
        <authorList>
            <person name="Harrison J."/>
            <person name="Moore K.A."/>
            <person name="Paszkiewicz K."/>
            <person name="Jones T."/>
            <person name="Grant M."/>
            <person name="Ambacheew D."/>
            <person name="Muzemil S."/>
            <person name="Studholme D.J."/>
        </authorList>
    </citation>
    <scope>NUCLEOTIDE SEQUENCE [LARGE SCALE GENOMIC DNA]</scope>
</reference>